<name>A0AAU8B583_9VIRU</name>
<evidence type="ECO:0000313" key="7">
    <source>
        <dbReference type="EMBL" id="XCD06290.1"/>
    </source>
</evidence>
<organism evidence="8">
    <name type="scientific">Dulem virus 232</name>
    <dbReference type="NCBI Taxonomy" id="3145709"/>
    <lineage>
        <taxon>Viruses</taxon>
        <taxon>Monodnaviria</taxon>
        <taxon>Sangervirae</taxon>
        <taxon>Phixviricota</taxon>
        <taxon>Malgrandaviricetes</taxon>
        <taxon>Petitvirales</taxon>
        <taxon>Microviridae</taxon>
        <taxon>Microvirus</taxon>
    </lineage>
</organism>
<dbReference type="SUPFAM" id="SSF88645">
    <property type="entry name" value="ssDNA viruses"/>
    <property type="match status" value="2"/>
</dbReference>
<evidence type="ECO:0000256" key="4">
    <source>
        <dbReference type="ARBA" id="ARBA00022561"/>
    </source>
</evidence>
<evidence type="ECO:0000256" key="2">
    <source>
        <dbReference type="ARBA" id="ARBA00009963"/>
    </source>
</evidence>
<evidence type="ECO:0000256" key="3">
    <source>
        <dbReference type="ARBA" id="ARBA00022431"/>
    </source>
</evidence>
<evidence type="ECO:0000256" key="5">
    <source>
        <dbReference type="ARBA" id="ARBA00022844"/>
    </source>
</evidence>
<dbReference type="EMBL" id="PP511716">
    <property type="protein sequence ID" value="XCD06827.1"/>
    <property type="molecule type" value="Genomic_DNA"/>
</dbReference>
<dbReference type="InterPro" id="IPR037002">
    <property type="entry name" value="Microviridae_protein_F_sf"/>
</dbReference>
<keyword evidence="5" id="KW-0946">Virion</keyword>
<evidence type="ECO:0000313" key="6">
    <source>
        <dbReference type="EMBL" id="XCD05218.1"/>
    </source>
</evidence>
<dbReference type="Pfam" id="PF02305">
    <property type="entry name" value="Phage_F"/>
    <property type="match status" value="2"/>
</dbReference>
<dbReference type="InterPro" id="IPR003514">
    <property type="entry name" value="Microviridae_protein_F"/>
</dbReference>
<evidence type="ECO:0000256" key="1">
    <source>
        <dbReference type="ARBA" id="ARBA00004328"/>
    </source>
</evidence>
<dbReference type="Gene3D" id="2.60.169.10">
    <property type="entry name" value="Microviridae F protein"/>
    <property type="match status" value="1"/>
</dbReference>
<comment type="subcellular location">
    <subcellularLocation>
        <location evidence="1">Virion</location>
    </subcellularLocation>
</comment>
<dbReference type="EMBL" id="PP511531">
    <property type="protein sequence ID" value="XCD05218.1"/>
    <property type="molecule type" value="Genomic_DNA"/>
</dbReference>
<keyword evidence="3" id="KW-1140">T=1 icosahedral capsid protein</keyword>
<dbReference type="EMBL" id="PP511653">
    <property type="protein sequence ID" value="XCD06290.1"/>
    <property type="molecule type" value="Genomic_DNA"/>
</dbReference>
<sequence>MANIMSLKSLRNKTSRNGFDLSSKRNFTAKAGELLPILCKEVLPGDKFEIDLKTFTRTQPLNTAAFARMREYYDFYFVPYELLWNKAGTVLTQMYDNPQHALSIAGNGSYALNGEMPYVTCSSIASYLNKVAVDSTDAHRLNFFGYNRARCSAKLLEYLGYGNFYTYAESKANTFSSKPLFSNLQMNVFGLLGYQKIYADHFRDSQWEKINPSCFNVDYMNGTTSMEIASSSLTSANFYQYYNMFDLRYCNWQKDLFHGVVPRQQYGDSASVVAPLSGIIVSSAMGQTPNATPAANTAFTSTGVTINVNSAAPNATAGTSFSILVLRQAEFLQKWKEITQSGNKDYKEQVEKHWNVSGSDAASELSTYLGGITSSIDINEVVNQNITSDNSADIAGKGVGVSNGRISFDAGARYGLIYCIYHCLPLLDYTSDLINSSFTKINATDYAIPEFDRVGMESVPLVRMLNPLKSSFGSVPSTITVNTLLGYAPRYIDYKTDVDFSFGGFKDTLNSWVISYGNESIINQLNVSSNYQIDTSVPITFVTYKVNPNCLNPIFAVGASDQVSTDQFLCSTYFDIKVVRNLDTDGLPY</sequence>
<dbReference type="InterPro" id="IPR016184">
    <property type="entry name" value="Capsid/spike_ssDNA_virus"/>
</dbReference>
<dbReference type="GO" id="GO:0005198">
    <property type="term" value="F:structural molecule activity"/>
    <property type="evidence" value="ECO:0007669"/>
    <property type="project" value="InterPro"/>
</dbReference>
<accession>A0AAU8B583</accession>
<proteinExistence type="inferred from homology"/>
<evidence type="ECO:0000313" key="9">
    <source>
        <dbReference type="EMBL" id="XCD08121.1"/>
    </source>
</evidence>
<dbReference type="GO" id="GO:0039615">
    <property type="term" value="C:T=1 icosahedral viral capsid"/>
    <property type="evidence" value="ECO:0007669"/>
    <property type="project" value="UniProtKB-KW"/>
</dbReference>
<dbReference type="EMBL" id="PP511859">
    <property type="protein sequence ID" value="XCD08121.1"/>
    <property type="molecule type" value="Genomic_DNA"/>
</dbReference>
<evidence type="ECO:0000313" key="8">
    <source>
        <dbReference type="EMBL" id="XCD06827.1"/>
    </source>
</evidence>
<reference evidence="8" key="1">
    <citation type="submission" date="2024-03" db="EMBL/GenBank/DDBJ databases">
        <title>Diverse circular DNA viruses in blood, oral, and fecal samples of captive lemurs.</title>
        <authorList>
            <person name="Paietta E.N."/>
            <person name="Kraberger S."/>
            <person name="Lund M.C."/>
            <person name="Custer J.M."/>
            <person name="Vargas K.M."/>
            <person name="Ehmke E.E."/>
            <person name="Yoder A.D."/>
            <person name="Varsani A."/>
        </authorList>
    </citation>
    <scope>NUCLEOTIDE SEQUENCE</scope>
    <source>
        <strain evidence="6">Duke_24FS_47</strain>
        <strain evidence="7">Duke_25FS_60</strain>
        <strain evidence="8">Duke_26_32</strain>
        <strain evidence="9">Duke_29_24</strain>
    </source>
</reference>
<keyword evidence="4" id="KW-0167">Capsid protein</keyword>
<protein>
    <submittedName>
        <fullName evidence="8">Major capsid protein</fullName>
    </submittedName>
</protein>
<comment type="similarity">
    <text evidence="2">Belongs to the microviridae F protein family.</text>
</comment>